<keyword evidence="2" id="KW-1185">Reference proteome</keyword>
<dbReference type="InterPro" id="IPR038071">
    <property type="entry name" value="UROD/MetE-like_sf"/>
</dbReference>
<evidence type="ECO:0000313" key="2">
    <source>
        <dbReference type="Proteomes" id="UP000192366"/>
    </source>
</evidence>
<dbReference type="STRING" id="564198.BST17_20410"/>
<sequence length="364" mass="40140">MGYDNNFYLTGSINQPTVEDAFRFVGTRLQRRDAGRTAGVKRVPDGEPGDRANWVLTQTPHFLDNPTLDVVDIAGRRLARLKPGSTAADIRFPAFDYADHAIASYAKFRAARDRGELAPESKFLVSIPTPFNAVNFFVDFDSQVEVARAYEVPLRDSVEQIQAAIPHRDLAIQWDLPVEDATVEGWFPNPYKDFEEIYAVTARPASWVYEDVELTFHLCYGDSKFGASPFMGDPPDEAAAARGGRHVHPRDASVIVAVANGLSRHVPRRIDAIQAATVTAWNRLAHWQPLANLAIEPETEFFLGLLHAEDGAAGARYRAALAAKFLPHFGISTECGLGRHSADQLDQVVAAVDELFETRQAAPA</sequence>
<accession>A0A1W9YSU3</accession>
<comment type="caution">
    <text evidence="1">The sequence shown here is derived from an EMBL/GenBank/DDBJ whole genome shotgun (WGS) entry which is preliminary data.</text>
</comment>
<protein>
    <submittedName>
        <fullName evidence="1">Uncharacterized protein</fullName>
    </submittedName>
</protein>
<organism evidence="1 2">
    <name type="scientific">Mycolicibacterium bacteremicum</name>
    <name type="common">Mycobacterium bacteremicum</name>
    <dbReference type="NCBI Taxonomy" id="564198"/>
    <lineage>
        <taxon>Bacteria</taxon>
        <taxon>Bacillati</taxon>
        <taxon>Actinomycetota</taxon>
        <taxon>Actinomycetes</taxon>
        <taxon>Mycobacteriales</taxon>
        <taxon>Mycobacteriaceae</taxon>
        <taxon>Mycolicibacterium</taxon>
    </lineage>
</organism>
<proteinExistence type="predicted"/>
<dbReference type="EMBL" id="MVHJ01000020">
    <property type="protein sequence ID" value="ORA03114.1"/>
    <property type="molecule type" value="Genomic_DNA"/>
</dbReference>
<dbReference type="AlphaFoldDB" id="A0A1W9YSU3"/>
<name>A0A1W9YSU3_MYCBA</name>
<dbReference type="RefSeq" id="WP_083060721.1">
    <property type="nucleotide sequence ID" value="NZ_JACKVM010000011.1"/>
</dbReference>
<evidence type="ECO:0000313" key="1">
    <source>
        <dbReference type="EMBL" id="ORA03114.1"/>
    </source>
</evidence>
<dbReference type="OrthoDB" id="4504900at2"/>
<dbReference type="SUPFAM" id="SSF51726">
    <property type="entry name" value="UROD/MetE-like"/>
    <property type="match status" value="1"/>
</dbReference>
<gene>
    <name evidence="1" type="ORF">BST17_20410</name>
</gene>
<dbReference type="Proteomes" id="UP000192366">
    <property type="component" value="Unassembled WGS sequence"/>
</dbReference>
<reference evidence="1 2" key="1">
    <citation type="submission" date="2017-02" db="EMBL/GenBank/DDBJ databases">
        <title>The new phylogeny of genus Mycobacterium.</title>
        <authorList>
            <person name="Tortoli E."/>
            <person name="Trovato A."/>
            <person name="Cirillo D.M."/>
        </authorList>
    </citation>
    <scope>NUCLEOTIDE SEQUENCE [LARGE SCALE GENOMIC DNA]</scope>
    <source>
        <strain evidence="1 2">DSM 45578</strain>
    </source>
</reference>